<keyword evidence="2" id="KW-0812">Transmembrane</keyword>
<organism evidence="3 4">
    <name type="scientific">Xanthomonas euvesicatoria</name>
    <dbReference type="NCBI Taxonomy" id="456327"/>
    <lineage>
        <taxon>Bacteria</taxon>
        <taxon>Pseudomonadati</taxon>
        <taxon>Pseudomonadota</taxon>
        <taxon>Gammaproteobacteria</taxon>
        <taxon>Lysobacterales</taxon>
        <taxon>Lysobacteraceae</taxon>
        <taxon>Xanthomonas</taxon>
    </lineage>
</organism>
<reference evidence="3" key="1">
    <citation type="submission" date="2023-10" db="EMBL/GenBank/DDBJ databases">
        <title>Comparative Genomic Analysis of Tomato Bacterial Spot Xanthomonads Reveals A New Lineage of Xanthomonas euvesicatoria.</title>
        <authorList>
            <person name="Huang C.-J."/>
            <person name="Wu T.-L."/>
            <person name="Wu Y.-L."/>
            <person name="Wang R.-S."/>
            <person name="Lin Y.-C."/>
        </authorList>
    </citation>
    <scope>NUCLEOTIDE SEQUENCE</scope>
    <source>
        <strain evidence="3">T0319-01</strain>
        <plasmid evidence="3">p3191.2</plasmid>
    </source>
</reference>
<protein>
    <recommendedName>
        <fullName evidence="5">PepSY domain-containing protein</fullName>
    </recommendedName>
</protein>
<feature type="transmembrane region" description="Helical" evidence="2">
    <location>
        <begin position="6"/>
        <end position="25"/>
    </location>
</feature>
<geneLocation type="plasmid" evidence="3 4">
    <name>p3191.2</name>
</geneLocation>
<keyword evidence="2" id="KW-0472">Membrane</keyword>
<dbReference type="Proteomes" id="UP001304429">
    <property type="component" value="Plasmid p3191.2"/>
</dbReference>
<dbReference type="AlphaFoldDB" id="A0AAX4FS73"/>
<gene>
    <name evidence="3" type="ORF">R5577_23165</name>
</gene>
<evidence type="ECO:0008006" key="5">
    <source>
        <dbReference type="Google" id="ProtNLM"/>
    </source>
</evidence>
<dbReference type="RefSeq" id="WP_317720657.1">
    <property type="nucleotide sequence ID" value="NZ_CP137541.1"/>
</dbReference>
<evidence type="ECO:0000313" key="4">
    <source>
        <dbReference type="Proteomes" id="UP001304429"/>
    </source>
</evidence>
<accession>A0AAX4FS73</accession>
<dbReference type="InterPro" id="IPR009094">
    <property type="entry name" value="DiS-bond_isomerase_DsbC/G_N_sf"/>
</dbReference>
<keyword evidence="2" id="KW-1133">Transmembrane helix</keyword>
<dbReference type="Gene3D" id="3.10.450.70">
    <property type="entry name" value="Disulphide bond isomerase, DsbC/G, N-terminal"/>
    <property type="match status" value="1"/>
</dbReference>
<dbReference type="EMBL" id="CP137541">
    <property type="protein sequence ID" value="WOP59021.1"/>
    <property type="molecule type" value="Genomic_DNA"/>
</dbReference>
<keyword evidence="3" id="KW-0614">Plasmid</keyword>
<dbReference type="GO" id="GO:0042597">
    <property type="term" value="C:periplasmic space"/>
    <property type="evidence" value="ECO:0007669"/>
    <property type="project" value="InterPro"/>
</dbReference>
<feature type="compositionally biased region" description="Basic residues" evidence="1">
    <location>
        <begin position="146"/>
        <end position="158"/>
    </location>
</feature>
<sequence>MTNNRWFWIAVVGWVLAVLALGAALTTRHGSATVSPVADEAAARKVLERYGNIVAAQPVGSGFTAWTVEKEKGGARVVLYTNPDASMLMSGVVWDSRTGENLSETLASTPPSLPGALPGNALPTSGAAPGGGLPRQQWMANSRVSCRSRSRPWHRLKA</sequence>
<evidence type="ECO:0000256" key="2">
    <source>
        <dbReference type="SAM" id="Phobius"/>
    </source>
</evidence>
<name>A0AAX4FS73_XANEU</name>
<feature type="region of interest" description="Disordered" evidence="1">
    <location>
        <begin position="103"/>
        <end position="158"/>
    </location>
</feature>
<evidence type="ECO:0000256" key="1">
    <source>
        <dbReference type="SAM" id="MobiDB-lite"/>
    </source>
</evidence>
<proteinExistence type="predicted"/>
<evidence type="ECO:0000313" key="3">
    <source>
        <dbReference type="EMBL" id="WOP59021.1"/>
    </source>
</evidence>